<organism evidence="3 4">
    <name type="scientific">Pseudorhodoferax soli</name>
    <dbReference type="NCBI Taxonomy" id="545864"/>
    <lineage>
        <taxon>Bacteria</taxon>
        <taxon>Pseudomonadati</taxon>
        <taxon>Pseudomonadota</taxon>
        <taxon>Betaproteobacteria</taxon>
        <taxon>Burkholderiales</taxon>
        <taxon>Comamonadaceae</taxon>
    </lineage>
</organism>
<feature type="domain" description="Response regulatory" evidence="2">
    <location>
        <begin position="4"/>
        <end position="120"/>
    </location>
</feature>
<reference evidence="3 4" key="1">
    <citation type="submission" date="2018-07" db="EMBL/GenBank/DDBJ databases">
        <title>Genomic Encyclopedia of Type Strains, Phase IV (KMG-IV): sequencing the most valuable type-strain genomes for metagenomic binning, comparative biology and taxonomic classification.</title>
        <authorList>
            <person name="Goeker M."/>
        </authorList>
    </citation>
    <scope>NUCLEOTIDE SEQUENCE [LARGE SCALE GENOMIC DNA]</scope>
    <source>
        <strain evidence="3 4">DSM 21634</strain>
    </source>
</reference>
<dbReference type="SUPFAM" id="SSF52172">
    <property type="entry name" value="CheY-like"/>
    <property type="match status" value="1"/>
</dbReference>
<keyword evidence="4" id="KW-1185">Reference proteome</keyword>
<evidence type="ECO:0000259" key="2">
    <source>
        <dbReference type="PROSITE" id="PS50110"/>
    </source>
</evidence>
<dbReference type="GO" id="GO:0000160">
    <property type="term" value="P:phosphorelay signal transduction system"/>
    <property type="evidence" value="ECO:0007669"/>
    <property type="project" value="InterPro"/>
</dbReference>
<dbReference type="InterPro" id="IPR011006">
    <property type="entry name" value="CheY-like_superfamily"/>
</dbReference>
<dbReference type="RefSeq" id="WP_114471601.1">
    <property type="nucleotide sequence ID" value="NZ_QPJK01000011.1"/>
</dbReference>
<name>A0A368XEF6_9BURK</name>
<dbReference type="AlphaFoldDB" id="A0A368XEF6"/>
<feature type="modified residue" description="4-aspartylphosphate" evidence="1">
    <location>
        <position position="55"/>
    </location>
</feature>
<sequence>MPYRTFLVEDDPLIRRQMTAMLEEVAGAQIVGIAETEEAAIEAMARIEWDVAVVDLQLRIGSGIGVARAFSERDSSQRLYVVTNHATSEVCECCRALKVDNVFDKLTELDALLDALVSKA</sequence>
<evidence type="ECO:0000313" key="4">
    <source>
        <dbReference type="Proteomes" id="UP000252884"/>
    </source>
</evidence>
<dbReference type="Gene3D" id="3.40.50.2300">
    <property type="match status" value="1"/>
</dbReference>
<dbReference type="OrthoDB" id="9152510at2"/>
<evidence type="ECO:0000313" key="3">
    <source>
        <dbReference type="EMBL" id="RCW66245.1"/>
    </source>
</evidence>
<gene>
    <name evidence="3" type="ORF">DES41_111203</name>
</gene>
<proteinExistence type="predicted"/>
<dbReference type="PROSITE" id="PS50110">
    <property type="entry name" value="RESPONSE_REGULATORY"/>
    <property type="match status" value="1"/>
</dbReference>
<protein>
    <submittedName>
        <fullName evidence="3">Response regulator receiver domain-containing protein</fullName>
    </submittedName>
</protein>
<dbReference type="EMBL" id="QPJK01000011">
    <property type="protein sequence ID" value="RCW66245.1"/>
    <property type="molecule type" value="Genomic_DNA"/>
</dbReference>
<dbReference type="Pfam" id="PF00072">
    <property type="entry name" value="Response_reg"/>
    <property type="match status" value="1"/>
</dbReference>
<comment type="caution">
    <text evidence="3">The sequence shown here is derived from an EMBL/GenBank/DDBJ whole genome shotgun (WGS) entry which is preliminary data.</text>
</comment>
<dbReference type="SMART" id="SM00448">
    <property type="entry name" value="REC"/>
    <property type="match status" value="1"/>
</dbReference>
<keyword evidence="1" id="KW-0597">Phosphoprotein</keyword>
<dbReference type="Proteomes" id="UP000252884">
    <property type="component" value="Unassembled WGS sequence"/>
</dbReference>
<evidence type="ECO:0000256" key="1">
    <source>
        <dbReference type="PROSITE-ProRule" id="PRU00169"/>
    </source>
</evidence>
<accession>A0A368XEF6</accession>
<dbReference type="InterPro" id="IPR001789">
    <property type="entry name" value="Sig_transdc_resp-reg_receiver"/>
</dbReference>